<evidence type="ECO:0000313" key="2">
    <source>
        <dbReference type="Proteomes" id="UP000290289"/>
    </source>
</evidence>
<comment type="caution">
    <text evidence="1">The sequence shown here is derived from an EMBL/GenBank/DDBJ whole genome shotgun (WGS) entry which is preliminary data.</text>
</comment>
<proteinExistence type="predicted"/>
<dbReference type="EMBL" id="RDQH01000335">
    <property type="protein sequence ID" value="RXH90740.1"/>
    <property type="molecule type" value="Genomic_DNA"/>
</dbReference>
<organism evidence="1 2">
    <name type="scientific">Malus domestica</name>
    <name type="common">Apple</name>
    <name type="synonym">Pyrus malus</name>
    <dbReference type="NCBI Taxonomy" id="3750"/>
    <lineage>
        <taxon>Eukaryota</taxon>
        <taxon>Viridiplantae</taxon>
        <taxon>Streptophyta</taxon>
        <taxon>Embryophyta</taxon>
        <taxon>Tracheophyta</taxon>
        <taxon>Spermatophyta</taxon>
        <taxon>Magnoliopsida</taxon>
        <taxon>eudicotyledons</taxon>
        <taxon>Gunneridae</taxon>
        <taxon>Pentapetalae</taxon>
        <taxon>rosids</taxon>
        <taxon>fabids</taxon>
        <taxon>Rosales</taxon>
        <taxon>Rosaceae</taxon>
        <taxon>Amygdaloideae</taxon>
        <taxon>Maleae</taxon>
        <taxon>Malus</taxon>
    </lineage>
</organism>
<evidence type="ECO:0000313" key="1">
    <source>
        <dbReference type="EMBL" id="RXH90740.1"/>
    </source>
</evidence>
<dbReference type="AlphaFoldDB" id="A0A498J5H0"/>
<sequence>MGWDPMQHRHTPAEVVIVYDAVHGREGKSPEGLNWYSGGVITKAQRAGDVNRGDRHKHAQ</sequence>
<accession>A0A498J5H0</accession>
<name>A0A498J5H0_MALDO</name>
<gene>
    <name evidence="1" type="ORF">DVH24_035504</name>
</gene>
<protein>
    <submittedName>
        <fullName evidence="1">Uncharacterized protein</fullName>
    </submittedName>
</protein>
<keyword evidence="2" id="KW-1185">Reference proteome</keyword>
<dbReference type="Proteomes" id="UP000290289">
    <property type="component" value="Chromosome 9"/>
</dbReference>
<reference evidence="1 2" key="1">
    <citation type="submission" date="2018-10" db="EMBL/GenBank/DDBJ databases">
        <title>A high-quality apple genome assembly.</title>
        <authorList>
            <person name="Hu J."/>
        </authorList>
    </citation>
    <scope>NUCLEOTIDE SEQUENCE [LARGE SCALE GENOMIC DNA]</scope>
    <source>
        <strain evidence="2">cv. HFTH1</strain>
        <tissue evidence="1">Young leaf</tissue>
    </source>
</reference>